<keyword evidence="3" id="KW-0378">Hydrolase</keyword>
<dbReference type="EMBL" id="JAABFR010000150">
    <property type="protein sequence ID" value="MBD4334932.1"/>
    <property type="molecule type" value="Genomic_DNA"/>
</dbReference>
<dbReference type="PROSITE" id="PS51318">
    <property type="entry name" value="TAT"/>
    <property type="match status" value="1"/>
</dbReference>
<feature type="compositionally biased region" description="Low complexity" evidence="4">
    <location>
        <begin position="188"/>
        <end position="210"/>
    </location>
</feature>
<sequence length="233" mass="25213">MLQARKRTHALTRRVRSTRSALTGWERQPGDTMIDLPRRRVLQTGLAGAAAALLPSSIARAAAIAPDRRSGTLEDLQHVVILMQENRAFDHYFGALPGVRGFGDRFPIPAPPLPGAPARTVWLQPSEDGRQWLTPFALDTAAQFGFMRVQGRRIVGWMRNAPGITAGSATGPPPSTTMRWAITGARISRSSTRSPTPSPSAMRTTPRSRPAPIPIACSCGPAATIRRRAQAAR</sequence>
<dbReference type="AlphaFoldDB" id="A0A8I0L6E0"/>
<dbReference type="GO" id="GO:0034480">
    <property type="term" value="F:phosphatidylcholine phospholipase C activity"/>
    <property type="evidence" value="ECO:0007669"/>
    <property type="project" value="UniProtKB-EC"/>
</dbReference>
<evidence type="ECO:0000313" key="6">
    <source>
        <dbReference type="Proteomes" id="UP000653002"/>
    </source>
</evidence>
<comment type="similarity">
    <text evidence="1">Belongs to the bacterial phospholipase C family.</text>
</comment>
<dbReference type="Pfam" id="PF04185">
    <property type="entry name" value="Phosphoesterase"/>
    <property type="match status" value="1"/>
</dbReference>
<dbReference type="InterPro" id="IPR007312">
    <property type="entry name" value="Phosphoesterase"/>
</dbReference>
<dbReference type="Proteomes" id="UP000653002">
    <property type="component" value="Unassembled WGS sequence"/>
</dbReference>
<reference evidence="5" key="1">
    <citation type="submission" date="2020-01" db="EMBL/GenBank/DDBJ databases">
        <authorList>
            <person name="Richard D."/>
        </authorList>
    </citation>
    <scope>NUCLEOTIDE SEQUENCE</scope>
    <source>
        <strain evidence="5">JP541</strain>
    </source>
</reference>
<dbReference type="InterPro" id="IPR006311">
    <property type="entry name" value="TAT_signal"/>
</dbReference>
<organism evidence="5 6">
    <name type="scientific">Xanthomonas citri pv. citri</name>
    <dbReference type="NCBI Taxonomy" id="611301"/>
    <lineage>
        <taxon>Bacteria</taxon>
        <taxon>Pseudomonadati</taxon>
        <taxon>Pseudomonadota</taxon>
        <taxon>Gammaproteobacteria</taxon>
        <taxon>Lysobacterales</taxon>
        <taxon>Lysobacteraceae</taxon>
        <taxon>Xanthomonas</taxon>
    </lineage>
</organism>
<comment type="caution">
    <text evidence="5">The sequence shown here is derived from an EMBL/GenBank/DDBJ whole genome shotgun (WGS) entry which is preliminary data.</text>
</comment>
<dbReference type="EC" id="3.1.4.3" evidence="2"/>
<evidence type="ECO:0000256" key="1">
    <source>
        <dbReference type="ARBA" id="ARBA00009717"/>
    </source>
</evidence>
<evidence type="ECO:0000256" key="4">
    <source>
        <dbReference type="SAM" id="MobiDB-lite"/>
    </source>
</evidence>
<protein>
    <recommendedName>
        <fullName evidence="2">phospholipase C</fullName>
        <ecNumber evidence="2">3.1.4.3</ecNumber>
    </recommendedName>
</protein>
<proteinExistence type="inferred from homology"/>
<name>A0A8I0L6E0_XANCI</name>
<dbReference type="Gene3D" id="3.40.720.10">
    <property type="entry name" value="Alkaline Phosphatase, subunit A"/>
    <property type="match status" value="1"/>
</dbReference>
<feature type="region of interest" description="Disordered" evidence="4">
    <location>
        <begin position="186"/>
        <end position="219"/>
    </location>
</feature>
<evidence type="ECO:0000256" key="3">
    <source>
        <dbReference type="ARBA" id="ARBA00022801"/>
    </source>
</evidence>
<accession>A0A8I0L6E0</accession>
<gene>
    <name evidence="5" type="ORF">GUH15_02335</name>
</gene>
<dbReference type="InterPro" id="IPR017850">
    <property type="entry name" value="Alkaline_phosphatase_core_sf"/>
</dbReference>
<evidence type="ECO:0000313" key="5">
    <source>
        <dbReference type="EMBL" id="MBD4334932.1"/>
    </source>
</evidence>
<evidence type="ECO:0000256" key="2">
    <source>
        <dbReference type="ARBA" id="ARBA00012018"/>
    </source>
</evidence>